<feature type="transmembrane region" description="Helical" evidence="6">
    <location>
        <begin position="56"/>
        <end position="75"/>
    </location>
</feature>
<keyword evidence="4 6" id="KW-1133">Transmembrane helix</keyword>
<evidence type="ECO:0000256" key="4">
    <source>
        <dbReference type="ARBA" id="ARBA00022989"/>
    </source>
</evidence>
<name>W6MVE0_9ASCO</name>
<dbReference type="HOGENOM" id="CLU_009646_8_2_1"/>
<organism evidence="8 9">
    <name type="scientific">Kuraishia capsulata CBS 1993</name>
    <dbReference type="NCBI Taxonomy" id="1382522"/>
    <lineage>
        <taxon>Eukaryota</taxon>
        <taxon>Fungi</taxon>
        <taxon>Dikarya</taxon>
        <taxon>Ascomycota</taxon>
        <taxon>Saccharomycotina</taxon>
        <taxon>Pichiomycetes</taxon>
        <taxon>Pichiales</taxon>
        <taxon>Pichiaceae</taxon>
        <taxon>Kuraishia</taxon>
    </lineage>
</organism>
<feature type="transmembrane region" description="Helical" evidence="6">
    <location>
        <begin position="132"/>
        <end position="150"/>
    </location>
</feature>
<dbReference type="Pfam" id="PF01490">
    <property type="entry name" value="Aa_trans"/>
    <property type="match status" value="1"/>
</dbReference>
<comment type="similarity">
    <text evidence="2">Belongs to the amino acid/polyamine transporter 2 family.</text>
</comment>
<feature type="transmembrane region" description="Helical" evidence="6">
    <location>
        <begin position="385"/>
        <end position="409"/>
    </location>
</feature>
<dbReference type="GO" id="GO:0005774">
    <property type="term" value="C:vacuolar membrane"/>
    <property type="evidence" value="ECO:0007669"/>
    <property type="project" value="TreeGrafter"/>
</dbReference>
<accession>W6MVE0</accession>
<keyword evidence="5 6" id="KW-0472">Membrane</keyword>
<evidence type="ECO:0000313" key="9">
    <source>
        <dbReference type="Proteomes" id="UP000019384"/>
    </source>
</evidence>
<feature type="transmembrane region" description="Helical" evidence="6">
    <location>
        <begin position="81"/>
        <end position="101"/>
    </location>
</feature>
<feature type="domain" description="Amino acid transporter transmembrane" evidence="7">
    <location>
        <begin position="50"/>
        <end position="442"/>
    </location>
</feature>
<keyword evidence="9" id="KW-1185">Reference proteome</keyword>
<evidence type="ECO:0000256" key="3">
    <source>
        <dbReference type="ARBA" id="ARBA00022692"/>
    </source>
</evidence>
<dbReference type="GO" id="GO:0015179">
    <property type="term" value="F:L-amino acid transmembrane transporter activity"/>
    <property type="evidence" value="ECO:0007669"/>
    <property type="project" value="TreeGrafter"/>
</dbReference>
<feature type="transmembrane region" description="Helical" evidence="6">
    <location>
        <begin position="302"/>
        <end position="321"/>
    </location>
</feature>
<dbReference type="PANTHER" id="PTHR22950:SF349">
    <property type="entry name" value="AMINO ACID TRANSPORTER TRANSMEMBRANE DOMAIN-CONTAINING PROTEIN"/>
    <property type="match status" value="1"/>
</dbReference>
<proteinExistence type="inferred from homology"/>
<feature type="transmembrane region" description="Helical" evidence="6">
    <location>
        <begin position="263"/>
        <end position="282"/>
    </location>
</feature>
<feature type="transmembrane region" description="Helical" evidence="6">
    <location>
        <begin position="179"/>
        <end position="202"/>
    </location>
</feature>
<evidence type="ECO:0000256" key="2">
    <source>
        <dbReference type="ARBA" id="ARBA00008066"/>
    </source>
</evidence>
<evidence type="ECO:0000256" key="1">
    <source>
        <dbReference type="ARBA" id="ARBA00004141"/>
    </source>
</evidence>
<feature type="transmembrane region" description="Helical" evidence="6">
    <location>
        <begin position="359"/>
        <end position="379"/>
    </location>
</feature>
<evidence type="ECO:0000256" key="5">
    <source>
        <dbReference type="ARBA" id="ARBA00023136"/>
    </source>
</evidence>
<feature type="transmembrane region" description="Helical" evidence="6">
    <location>
        <begin position="421"/>
        <end position="442"/>
    </location>
</feature>
<dbReference type="RefSeq" id="XP_022458242.1">
    <property type="nucleotide sequence ID" value="XM_022604464.1"/>
</dbReference>
<reference evidence="8" key="2">
    <citation type="submission" date="2014-02" db="EMBL/GenBank/DDBJ databases">
        <title>Complete DNA sequence of /Kuraishia capsulata/ illustrates novel genomic features among budding yeasts (/Saccharomycotina/).</title>
        <authorList>
            <person name="Morales L."/>
            <person name="Noel B."/>
            <person name="Porcel B."/>
            <person name="Marcet-Houben M."/>
            <person name="Hullo M-F."/>
            <person name="Sacerdot C."/>
            <person name="Tekaia F."/>
            <person name="Leh-Louis V."/>
            <person name="Despons L."/>
            <person name="Khanna V."/>
            <person name="Aury J-M."/>
            <person name="Barbe V."/>
            <person name="Couloux A."/>
            <person name="Labadie K."/>
            <person name="Pelletier E."/>
            <person name="Souciet J-L."/>
            <person name="Boekhout T."/>
            <person name="Gabaldon T."/>
            <person name="Wincker P."/>
            <person name="Dujon B."/>
        </authorList>
    </citation>
    <scope>NUCLEOTIDE SEQUENCE</scope>
    <source>
        <strain evidence="8">CBS 1993</strain>
    </source>
</reference>
<feature type="transmembrane region" description="Helical" evidence="6">
    <location>
        <begin position="222"/>
        <end position="242"/>
    </location>
</feature>
<reference evidence="8" key="1">
    <citation type="submission" date="2013-12" db="EMBL/GenBank/DDBJ databases">
        <authorList>
            <person name="Genoscope - CEA"/>
        </authorList>
    </citation>
    <scope>NUCLEOTIDE SEQUENCE</scope>
    <source>
        <strain evidence="8">CBS 1993</strain>
    </source>
</reference>
<evidence type="ECO:0000259" key="7">
    <source>
        <dbReference type="Pfam" id="PF01490"/>
    </source>
</evidence>
<dbReference type="EMBL" id="HG793126">
    <property type="protein sequence ID" value="CDK26235.1"/>
    <property type="molecule type" value="Genomic_DNA"/>
</dbReference>
<dbReference type="Proteomes" id="UP000019384">
    <property type="component" value="Unassembled WGS sequence"/>
</dbReference>
<dbReference type="InterPro" id="IPR013057">
    <property type="entry name" value="AA_transpt_TM"/>
</dbReference>
<dbReference type="STRING" id="1382522.W6MVE0"/>
<dbReference type="GeneID" id="34519630"/>
<feature type="transmembrane region" description="Helical" evidence="6">
    <location>
        <begin position="156"/>
        <end position="172"/>
    </location>
</feature>
<evidence type="ECO:0000256" key="6">
    <source>
        <dbReference type="SAM" id="Phobius"/>
    </source>
</evidence>
<gene>
    <name evidence="8" type="ORF">KUCA_T00002206001</name>
</gene>
<sequence length="443" mass="48621">MPDSKVVAGFASSLRRSSNYGYVDFEQLSPATSVRSEAISSVKSIRGLRSTPSQTVFNAINVLIGLGLLSLPLGFHYAGWVLGLFCFTCAALATRYTAILLGRILDRYPDLNTYSDIGALVVGQNFNRLIKCTFLLDLMGAGVSMVVLFADSMGGRVWKIAICSLLFFLNFLPLSVLSFLSFLGILCTSAVVVLVFVCGLLQSSPPGSLLSPVATNLWPSSWVEFFVSLGIFMAPWGGHVIFPELKRDMHSQSKYPTCVDITFAFAYTTDAVIGALGFLMYGEGVLDEITQNLLLNKGLPKWVKTLIMSLICFIPLAKLPLVSRPILSIWDAMIQKPRNSETEPLIDPQIEPTSHNHRAMFILGRFFLSAVFLILSFVFSKFGKIMSLIGSAICILICIILPLYFHMILLGDTFGVWKRRITWSGIVLCGILSICGTISVCIV</sequence>
<dbReference type="AlphaFoldDB" id="W6MVE0"/>
<evidence type="ECO:0000313" key="8">
    <source>
        <dbReference type="EMBL" id="CDK26235.1"/>
    </source>
</evidence>
<comment type="subcellular location">
    <subcellularLocation>
        <location evidence="1">Membrane</location>
        <topology evidence="1">Multi-pass membrane protein</topology>
    </subcellularLocation>
</comment>
<protein>
    <recommendedName>
        <fullName evidence="7">Amino acid transporter transmembrane domain-containing protein</fullName>
    </recommendedName>
</protein>
<dbReference type="PANTHER" id="PTHR22950">
    <property type="entry name" value="AMINO ACID TRANSPORTER"/>
    <property type="match status" value="1"/>
</dbReference>
<dbReference type="OrthoDB" id="655540at2759"/>
<keyword evidence="3 6" id="KW-0812">Transmembrane</keyword>